<proteinExistence type="predicted"/>
<dbReference type="Proteomes" id="UP000711488">
    <property type="component" value="Unassembled WGS sequence"/>
</dbReference>
<evidence type="ECO:0000256" key="1">
    <source>
        <dbReference type="SAM" id="MobiDB-lite"/>
    </source>
</evidence>
<organism evidence="2">
    <name type="scientific">Hyalella azteca</name>
    <name type="common">Amphipod</name>
    <dbReference type="NCBI Taxonomy" id="294128"/>
    <lineage>
        <taxon>Eukaryota</taxon>
        <taxon>Metazoa</taxon>
        <taxon>Ecdysozoa</taxon>
        <taxon>Arthropoda</taxon>
        <taxon>Crustacea</taxon>
        <taxon>Multicrustacea</taxon>
        <taxon>Malacostraca</taxon>
        <taxon>Eumalacostraca</taxon>
        <taxon>Peracarida</taxon>
        <taxon>Amphipoda</taxon>
        <taxon>Senticaudata</taxon>
        <taxon>Talitrida</taxon>
        <taxon>Talitroidea</taxon>
        <taxon>Hyalellidae</taxon>
        <taxon>Hyalella</taxon>
    </lineage>
</organism>
<sequence>MDTQEEEASGSRSSRGEPLEGGPYYFPFNAPKILVPEIQGSRPEEPFELDPACREGNAHHTLFQIVKQQLIHEHDGIKECYEIVEKKEIRLDEMDEHRALTRHMITCVEGTYQADDNMCRGTHQADDNMCRGTYQTDDAHSYGPVLGGEAAATRRHHRHLFVFFFV</sequence>
<evidence type="ECO:0000313" key="2">
    <source>
        <dbReference type="EMBL" id="KAA0201922.1"/>
    </source>
</evidence>
<gene>
    <name evidence="2" type="ORF">HAZT_HAZT009356</name>
</gene>
<reference evidence="2" key="1">
    <citation type="submission" date="2014-08" db="EMBL/GenBank/DDBJ databases">
        <authorList>
            <person name="Murali S."/>
            <person name="Richards S."/>
            <person name="Bandaranaike D."/>
            <person name="Bellair M."/>
            <person name="Blankenburg K."/>
            <person name="Chao H."/>
            <person name="Dinh H."/>
            <person name="Doddapaneni H."/>
            <person name="Dugan-Rocha S."/>
            <person name="Elkadiri S."/>
            <person name="Gnanaolivu R."/>
            <person name="Hughes D."/>
            <person name="Lee S."/>
            <person name="Li M."/>
            <person name="Ming W."/>
            <person name="Munidasa M."/>
            <person name="Muniz J."/>
            <person name="Nguyen L."/>
            <person name="Osuji N."/>
            <person name="Pu L.-L."/>
            <person name="Puazo M."/>
            <person name="Skinner E."/>
            <person name="Qu C."/>
            <person name="Quiroz J."/>
            <person name="Raj R."/>
            <person name="Weissenberger G."/>
            <person name="Xin Y."/>
            <person name="Zou X."/>
            <person name="Han Y."/>
            <person name="Worley K."/>
            <person name="Muzny D."/>
            <person name="Gibbs R."/>
        </authorList>
    </citation>
    <scope>NUCLEOTIDE SEQUENCE</scope>
    <source>
        <strain evidence="2">HAZT.00-mixed</strain>
        <tissue evidence="2">Whole organism</tissue>
    </source>
</reference>
<reference evidence="2" key="2">
    <citation type="journal article" date="2018" name="Environ. Sci. Technol.">
        <title>The Toxicogenome of Hyalella azteca: A Model for Sediment Ecotoxicology and Evolutionary Toxicology.</title>
        <authorList>
            <person name="Poynton H.C."/>
            <person name="Hasenbein S."/>
            <person name="Benoit J.B."/>
            <person name="Sepulveda M.S."/>
            <person name="Poelchau M.F."/>
            <person name="Hughes D.S.T."/>
            <person name="Murali S.C."/>
            <person name="Chen S."/>
            <person name="Glastad K.M."/>
            <person name="Goodisman M.A.D."/>
            <person name="Werren J.H."/>
            <person name="Vineis J.H."/>
            <person name="Bowen J.L."/>
            <person name="Friedrich M."/>
            <person name="Jones J."/>
            <person name="Robertson H.M."/>
            <person name="Feyereisen R."/>
            <person name="Mechler-Hickson A."/>
            <person name="Mathers N."/>
            <person name="Lee C.E."/>
            <person name="Colbourne J.K."/>
            <person name="Biales A."/>
            <person name="Johnston J.S."/>
            <person name="Wellborn G.A."/>
            <person name="Rosendale A.J."/>
            <person name="Cridge A.G."/>
            <person name="Munoz-Torres M.C."/>
            <person name="Bain P.A."/>
            <person name="Manny A.R."/>
            <person name="Major K.M."/>
            <person name="Lambert F.N."/>
            <person name="Vulpe C.D."/>
            <person name="Tuck P."/>
            <person name="Blalock B.J."/>
            <person name="Lin Y.Y."/>
            <person name="Smith M.E."/>
            <person name="Ochoa-Acuna H."/>
            <person name="Chen M.M."/>
            <person name="Childers C.P."/>
            <person name="Qu J."/>
            <person name="Dugan S."/>
            <person name="Lee S.L."/>
            <person name="Chao H."/>
            <person name="Dinh H."/>
            <person name="Han Y."/>
            <person name="Doddapaneni H."/>
            <person name="Worley K.C."/>
            <person name="Muzny D.M."/>
            <person name="Gibbs R.A."/>
            <person name="Richards S."/>
        </authorList>
    </citation>
    <scope>NUCLEOTIDE SEQUENCE</scope>
    <source>
        <strain evidence="2">HAZT.00-mixed</strain>
        <tissue evidence="2">Whole organism</tissue>
    </source>
</reference>
<feature type="region of interest" description="Disordered" evidence="1">
    <location>
        <begin position="1"/>
        <end position="23"/>
    </location>
</feature>
<protein>
    <submittedName>
        <fullName evidence="2">Uncharacterized protein</fullName>
    </submittedName>
</protein>
<reference evidence="2" key="3">
    <citation type="submission" date="2019-06" db="EMBL/GenBank/DDBJ databases">
        <authorList>
            <person name="Poynton C."/>
            <person name="Hasenbein S."/>
            <person name="Benoit J.B."/>
            <person name="Sepulveda M.S."/>
            <person name="Poelchau M.F."/>
            <person name="Murali S.C."/>
            <person name="Chen S."/>
            <person name="Glastad K.M."/>
            <person name="Werren J.H."/>
            <person name="Vineis J.H."/>
            <person name="Bowen J.L."/>
            <person name="Friedrich M."/>
            <person name="Jones J."/>
            <person name="Robertson H.M."/>
            <person name="Feyereisen R."/>
            <person name="Mechler-Hickson A."/>
            <person name="Mathers N."/>
            <person name="Lee C.E."/>
            <person name="Colbourne J.K."/>
            <person name="Biales A."/>
            <person name="Johnston J.S."/>
            <person name="Wellborn G.A."/>
            <person name="Rosendale A.J."/>
            <person name="Cridge A.G."/>
            <person name="Munoz-Torres M.C."/>
            <person name="Bain P.A."/>
            <person name="Manny A.R."/>
            <person name="Major K.M."/>
            <person name="Lambert F.N."/>
            <person name="Vulpe C.D."/>
            <person name="Tuck P."/>
            <person name="Blalock B.J."/>
            <person name="Lin Y.-Y."/>
            <person name="Smith M.E."/>
            <person name="Ochoa-Acuna H."/>
            <person name="Chen M.-J.M."/>
            <person name="Childers C.P."/>
            <person name="Qu J."/>
            <person name="Dugan S."/>
            <person name="Lee S.L."/>
            <person name="Chao H."/>
            <person name="Dinh H."/>
            <person name="Han Y."/>
            <person name="Doddapaneni H."/>
            <person name="Worley K.C."/>
            <person name="Muzny D.M."/>
            <person name="Gibbs R.A."/>
            <person name="Richards S."/>
        </authorList>
    </citation>
    <scope>NUCLEOTIDE SEQUENCE</scope>
    <source>
        <strain evidence="2">HAZT.00-mixed</strain>
        <tissue evidence="2">Whole organism</tissue>
    </source>
</reference>
<dbReference type="AlphaFoldDB" id="A0A6A0H884"/>
<dbReference type="EMBL" id="JQDR03004670">
    <property type="protein sequence ID" value="KAA0201922.1"/>
    <property type="molecule type" value="Genomic_DNA"/>
</dbReference>
<accession>A0A6A0H884</accession>
<comment type="caution">
    <text evidence="2">The sequence shown here is derived from an EMBL/GenBank/DDBJ whole genome shotgun (WGS) entry which is preliminary data.</text>
</comment>
<name>A0A6A0H884_HYAAZ</name>